<comment type="caution">
    <text evidence="1">The sequence shown here is derived from an EMBL/GenBank/DDBJ whole genome shotgun (WGS) entry which is preliminary data.</text>
</comment>
<organism evidence="1 2">
    <name type="scientific">Lentzea tibetensis</name>
    <dbReference type="NCBI Taxonomy" id="2591470"/>
    <lineage>
        <taxon>Bacteria</taxon>
        <taxon>Bacillati</taxon>
        <taxon>Actinomycetota</taxon>
        <taxon>Actinomycetes</taxon>
        <taxon>Pseudonocardiales</taxon>
        <taxon>Pseudonocardiaceae</taxon>
        <taxon>Lentzea</taxon>
    </lineage>
</organism>
<name>A0A563EWR1_9PSEU</name>
<dbReference type="Proteomes" id="UP000316639">
    <property type="component" value="Unassembled WGS sequence"/>
</dbReference>
<protein>
    <recommendedName>
        <fullName evidence="3">Transposase, Mutator family</fullName>
    </recommendedName>
</protein>
<evidence type="ECO:0008006" key="3">
    <source>
        <dbReference type="Google" id="ProtNLM"/>
    </source>
</evidence>
<keyword evidence="2" id="KW-1185">Reference proteome</keyword>
<sequence length="63" mass="6724">MDALVKDAHANGGSLGVQELLNHMTKAVLERALETEMTHHLGHTALAGLPPISRVPNLPGQYT</sequence>
<dbReference type="EMBL" id="VOBR01000007">
    <property type="protein sequence ID" value="TWP51978.1"/>
    <property type="molecule type" value="Genomic_DNA"/>
</dbReference>
<proteinExistence type="predicted"/>
<accession>A0A563EWR1</accession>
<dbReference type="AlphaFoldDB" id="A0A563EWR1"/>
<reference evidence="1 2" key="1">
    <citation type="submission" date="2019-07" db="EMBL/GenBank/DDBJ databases">
        <title>Lentzea xizangensis sp. nov., isolated from Qinghai-Tibetan Plateau Soils.</title>
        <authorList>
            <person name="Huang J."/>
        </authorList>
    </citation>
    <scope>NUCLEOTIDE SEQUENCE [LARGE SCALE GENOMIC DNA]</scope>
    <source>
        <strain evidence="1 2">FXJ1.1311</strain>
    </source>
</reference>
<evidence type="ECO:0000313" key="2">
    <source>
        <dbReference type="Proteomes" id="UP000316639"/>
    </source>
</evidence>
<evidence type="ECO:0000313" key="1">
    <source>
        <dbReference type="EMBL" id="TWP51978.1"/>
    </source>
</evidence>
<dbReference type="OrthoDB" id="9793302at2"/>
<gene>
    <name evidence="1" type="ORF">FKR81_12755</name>
</gene>